<name>A0A7H1J7D2_9GAMM</name>
<dbReference type="KEGG" id="mard:IBG28_01650"/>
<evidence type="ECO:0000313" key="3">
    <source>
        <dbReference type="Proteomes" id="UP000516370"/>
    </source>
</evidence>
<dbReference type="RefSeq" id="WP_162623494.1">
    <property type="nucleotide sequence ID" value="NZ_BMLJ01000008.1"/>
</dbReference>
<dbReference type="AlphaFoldDB" id="A0A7H1J7D2"/>
<keyword evidence="2" id="KW-0378">Hydrolase</keyword>
<accession>A0A7H1J7D2</accession>
<dbReference type="GO" id="GO:0016020">
    <property type="term" value="C:membrane"/>
    <property type="evidence" value="ECO:0007669"/>
    <property type="project" value="TreeGrafter"/>
</dbReference>
<dbReference type="SUPFAM" id="SSF53474">
    <property type="entry name" value="alpha/beta-Hydrolases"/>
    <property type="match status" value="1"/>
</dbReference>
<reference evidence="2 3" key="1">
    <citation type="submission" date="2020-09" db="EMBL/GenBank/DDBJ databases">
        <title>Complete genome sequence of an Arctic sea ice bacterium Marinomonas arctica BSI20414.</title>
        <authorList>
            <person name="Liao L."/>
            <person name="Chen B."/>
        </authorList>
    </citation>
    <scope>NUCLEOTIDE SEQUENCE [LARGE SCALE GENOMIC DNA]</scope>
    <source>
        <strain evidence="2 3">BSI20414</strain>
    </source>
</reference>
<dbReference type="Gene3D" id="3.40.50.1820">
    <property type="entry name" value="alpha/beta hydrolase"/>
    <property type="match status" value="1"/>
</dbReference>
<feature type="domain" description="AB hydrolase-1" evidence="1">
    <location>
        <begin position="23"/>
        <end position="262"/>
    </location>
</feature>
<organism evidence="2 3">
    <name type="scientific">Marinomonas arctica</name>
    <dbReference type="NCBI Taxonomy" id="383750"/>
    <lineage>
        <taxon>Bacteria</taxon>
        <taxon>Pseudomonadati</taxon>
        <taxon>Pseudomonadota</taxon>
        <taxon>Gammaproteobacteria</taxon>
        <taxon>Oceanospirillales</taxon>
        <taxon>Oceanospirillaceae</taxon>
        <taxon>Marinomonas</taxon>
    </lineage>
</organism>
<dbReference type="InterPro" id="IPR000073">
    <property type="entry name" value="AB_hydrolase_1"/>
</dbReference>
<dbReference type="EMBL" id="CP061081">
    <property type="protein sequence ID" value="QNT06398.1"/>
    <property type="molecule type" value="Genomic_DNA"/>
</dbReference>
<evidence type="ECO:0000313" key="2">
    <source>
        <dbReference type="EMBL" id="QNT06398.1"/>
    </source>
</evidence>
<dbReference type="PANTHER" id="PTHR43798:SF33">
    <property type="entry name" value="HYDROLASE, PUTATIVE (AFU_ORTHOLOGUE AFUA_2G14860)-RELATED"/>
    <property type="match status" value="1"/>
</dbReference>
<dbReference type="PRINTS" id="PR00412">
    <property type="entry name" value="EPOXHYDRLASE"/>
</dbReference>
<dbReference type="InterPro" id="IPR029058">
    <property type="entry name" value="AB_hydrolase_fold"/>
</dbReference>
<dbReference type="Proteomes" id="UP000516370">
    <property type="component" value="Chromosome"/>
</dbReference>
<protein>
    <submittedName>
        <fullName evidence="2">Alpha/beta hydrolase</fullName>
    </submittedName>
</protein>
<dbReference type="Pfam" id="PF00561">
    <property type="entry name" value="Abhydrolase_1"/>
    <property type="match status" value="1"/>
</dbReference>
<gene>
    <name evidence="2" type="ORF">IBG28_01650</name>
</gene>
<keyword evidence="3" id="KW-1185">Reference proteome</keyword>
<sequence>MEDLYTSVQGYTIRYRDTGGEKPVLLLTHGIGSSLETWEAQADALADHLRVISWDLPGHGLSDIPHDAFGIETYARFAWYFLDALKIDQTIVGGNSMGGGISVHMMNAYPERVTHAVLLNAAGLGKDSPLPFRLMSLPILGDLMSKPGKMAIDNQIKAIFYNQEEVTDKSKAIIARNVMREGAQAAFVATLKEITTIFGQRKSLYSKTLAILSATKKPVLFIHGRHDVVIPLAHSQHAQAMTPASKLIILEECGHTPQLEKPVEVNKRLTEFLLEHEA</sequence>
<dbReference type="GO" id="GO:0016787">
    <property type="term" value="F:hydrolase activity"/>
    <property type="evidence" value="ECO:0007669"/>
    <property type="project" value="UniProtKB-KW"/>
</dbReference>
<evidence type="ECO:0000259" key="1">
    <source>
        <dbReference type="Pfam" id="PF00561"/>
    </source>
</evidence>
<dbReference type="PANTHER" id="PTHR43798">
    <property type="entry name" value="MONOACYLGLYCEROL LIPASE"/>
    <property type="match status" value="1"/>
</dbReference>
<dbReference type="PRINTS" id="PR00111">
    <property type="entry name" value="ABHYDROLASE"/>
</dbReference>
<dbReference type="InterPro" id="IPR050266">
    <property type="entry name" value="AB_hydrolase_sf"/>
</dbReference>
<dbReference type="InterPro" id="IPR000639">
    <property type="entry name" value="Epox_hydrolase-like"/>
</dbReference>
<proteinExistence type="predicted"/>